<keyword evidence="1" id="KW-0175">Coiled coil</keyword>
<evidence type="ECO:0000256" key="2">
    <source>
        <dbReference type="SAM" id="MobiDB-lite"/>
    </source>
</evidence>
<accession>A0AAD5JM76</accession>
<feature type="coiled-coil region" evidence="1">
    <location>
        <begin position="226"/>
        <end position="286"/>
    </location>
</feature>
<keyword evidence="3" id="KW-0812">Transmembrane</keyword>
<reference evidence="4" key="2">
    <citation type="submission" date="2023-02" db="EMBL/GenBank/DDBJ databases">
        <authorList>
            <consortium name="DOE Joint Genome Institute"/>
            <person name="Mondo S.J."/>
            <person name="Chang Y."/>
            <person name="Wang Y."/>
            <person name="Ahrendt S."/>
            <person name="Andreopoulos W."/>
            <person name="Barry K."/>
            <person name="Beard J."/>
            <person name="Benny G.L."/>
            <person name="Blankenship S."/>
            <person name="Bonito G."/>
            <person name="Cuomo C."/>
            <person name="Desiro A."/>
            <person name="Gervers K.A."/>
            <person name="Hundley H."/>
            <person name="Kuo A."/>
            <person name="LaButti K."/>
            <person name="Lang B.F."/>
            <person name="Lipzen A."/>
            <person name="O'Donnell K."/>
            <person name="Pangilinan J."/>
            <person name="Reynolds N."/>
            <person name="Sandor L."/>
            <person name="Smith M.W."/>
            <person name="Tsang A."/>
            <person name="Grigoriev I.V."/>
            <person name="Stajich J.E."/>
            <person name="Spatafora J.W."/>
        </authorList>
    </citation>
    <scope>NUCLEOTIDE SEQUENCE</scope>
    <source>
        <strain evidence="4">RSA 2281</strain>
    </source>
</reference>
<dbReference type="Proteomes" id="UP001209540">
    <property type="component" value="Unassembled WGS sequence"/>
</dbReference>
<evidence type="ECO:0000313" key="5">
    <source>
        <dbReference type="Proteomes" id="UP001209540"/>
    </source>
</evidence>
<feature type="compositionally biased region" description="Low complexity" evidence="2">
    <location>
        <begin position="302"/>
        <end position="312"/>
    </location>
</feature>
<comment type="caution">
    <text evidence="4">The sequence shown here is derived from an EMBL/GenBank/DDBJ whole genome shotgun (WGS) entry which is preliminary data.</text>
</comment>
<evidence type="ECO:0000256" key="3">
    <source>
        <dbReference type="SAM" id="Phobius"/>
    </source>
</evidence>
<keyword evidence="3" id="KW-0472">Membrane</keyword>
<feature type="compositionally biased region" description="Low complexity" evidence="2">
    <location>
        <begin position="328"/>
        <end position="342"/>
    </location>
</feature>
<sequence length="411" mass="46223">MAQLASVKAQYQKALRFYLLTKYTTAATACVKAITRLPKPNAIEETDAYTNVDIQDLEALRYSIWTLYLNIATTLLTQQDNNLTPHVTKLFGLSPTAAKSHDQFVHEMWQLLSEGYAGSGNVDPRLVSSCLVMTLKLQAVNVGRQIVEQWYATMSDATMDYISSIAGQERSGSLSNDVYYNGCMEAIDLYVTRILPGMNDYETAVSFVQYNPLISDEKKESLQRFVRESEQNASRERQKRIEQQKKIEELAKIAEEEEKARLQEEKERAEKELAKAEEIQANGHNDEEELPVDIEPNHIHSESIPSSSSSSSLANGDTGINNHQRQLTRNSTTTTSSRRNFNLDQRSPAALKDWVRQLFAAGSATSVATLLMVLALIGLLRGFRGKWSEPLKIALTKLWQTVQMGTKVTYL</sequence>
<feature type="transmembrane region" description="Helical" evidence="3">
    <location>
        <begin position="358"/>
        <end position="380"/>
    </location>
</feature>
<name>A0AAD5JM76_9FUNG</name>
<proteinExistence type="predicted"/>
<reference evidence="4" key="1">
    <citation type="journal article" date="2022" name="IScience">
        <title>Evolution of zygomycete secretomes and the origins of terrestrial fungal ecologies.</title>
        <authorList>
            <person name="Chang Y."/>
            <person name="Wang Y."/>
            <person name="Mondo S."/>
            <person name="Ahrendt S."/>
            <person name="Andreopoulos W."/>
            <person name="Barry K."/>
            <person name="Beard J."/>
            <person name="Benny G.L."/>
            <person name="Blankenship S."/>
            <person name="Bonito G."/>
            <person name="Cuomo C."/>
            <person name="Desiro A."/>
            <person name="Gervers K.A."/>
            <person name="Hundley H."/>
            <person name="Kuo A."/>
            <person name="LaButti K."/>
            <person name="Lang B.F."/>
            <person name="Lipzen A."/>
            <person name="O'Donnell K."/>
            <person name="Pangilinan J."/>
            <person name="Reynolds N."/>
            <person name="Sandor L."/>
            <person name="Smith M.E."/>
            <person name="Tsang A."/>
            <person name="Grigoriev I.V."/>
            <person name="Stajich J.E."/>
            <person name="Spatafora J.W."/>
        </authorList>
    </citation>
    <scope>NUCLEOTIDE SEQUENCE</scope>
    <source>
        <strain evidence="4">RSA 2281</strain>
    </source>
</reference>
<evidence type="ECO:0000313" key="4">
    <source>
        <dbReference type="EMBL" id="KAI9244473.1"/>
    </source>
</evidence>
<evidence type="ECO:0008006" key="6">
    <source>
        <dbReference type="Google" id="ProtNLM"/>
    </source>
</evidence>
<dbReference type="AlphaFoldDB" id="A0AAD5JM76"/>
<protein>
    <recommendedName>
        <fullName evidence="6">Peroxin-26</fullName>
    </recommendedName>
</protein>
<keyword evidence="3" id="KW-1133">Transmembrane helix</keyword>
<evidence type="ECO:0000256" key="1">
    <source>
        <dbReference type="SAM" id="Coils"/>
    </source>
</evidence>
<keyword evidence="5" id="KW-1185">Reference proteome</keyword>
<gene>
    <name evidence="4" type="ORF">BDA99DRAFT_566226</name>
</gene>
<organism evidence="4 5">
    <name type="scientific">Phascolomyces articulosus</name>
    <dbReference type="NCBI Taxonomy" id="60185"/>
    <lineage>
        <taxon>Eukaryota</taxon>
        <taxon>Fungi</taxon>
        <taxon>Fungi incertae sedis</taxon>
        <taxon>Mucoromycota</taxon>
        <taxon>Mucoromycotina</taxon>
        <taxon>Mucoromycetes</taxon>
        <taxon>Mucorales</taxon>
        <taxon>Lichtheimiaceae</taxon>
        <taxon>Phascolomyces</taxon>
    </lineage>
</organism>
<feature type="region of interest" description="Disordered" evidence="2">
    <location>
        <begin position="298"/>
        <end position="343"/>
    </location>
</feature>
<dbReference type="EMBL" id="JAIXMP010000059">
    <property type="protein sequence ID" value="KAI9244473.1"/>
    <property type="molecule type" value="Genomic_DNA"/>
</dbReference>
<feature type="compositionally biased region" description="Polar residues" evidence="2">
    <location>
        <begin position="313"/>
        <end position="327"/>
    </location>
</feature>